<feature type="transmembrane region" description="Helical" evidence="1">
    <location>
        <begin position="21"/>
        <end position="41"/>
    </location>
</feature>
<evidence type="ECO:0000313" key="7">
    <source>
        <dbReference type="Proteomes" id="UP000466952"/>
    </source>
</evidence>
<proteinExistence type="predicted"/>
<keyword evidence="1" id="KW-0812">Transmembrane</keyword>
<dbReference type="Proteomes" id="UP000441711">
    <property type="component" value="Unassembled WGS sequence"/>
</dbReference>
<evidence type="ECO:0000313" key="6">
    <source>
        <dbReference type="Proteomes" id="UP000441711"/>
    </source>
</evidence>
<evidence type="ECO:0000313" key="5">
    <source>
        <dbReference type="Proteomes" id="UP000438773"/>
    </source>
</evidence>
<dbReference type="Proteomes" id="UP000466952">
    <property type="component" value="Unassembled WGS sequence"/>
</dbReference>
<dbReference type="EMBL" id="WCUQ01000012">
    <property type="protein sequence ID" value="KAB4121727.1"/>
    <property type="molecule type" value="Genomic_DNA"/>
</dbReference>
<dbReference type="InterPro" id="IPR032593">
    <property type="entry name" value="DUF4907"/>
</dbReference>
<dbReference type="EMBL" id="WCTR01000010">
    <property type="protein sequence ID" value="KAB4211053.1"/>
    <property type="molecule type" value="Genomic_DNA"/>
</dbReference>
<accession>A0A6I0J8U7</accession>
<comment type="caution">
    <text evidence="2">The sequence shown here is derived from an EMBL/GenBank/DDBJ whole genome shotgun (WGS) entry which is preliminary data.</text>
</comment>
<name>A0A6I0J8U7_BACUN</name>
<keyword evidence="1" id="KW-1133">Transmembrane helix</keyword>
<keyword evidence="1" id="KW-0472">Membrane</keyword>
<organism evidence="2 6">
    <name type="scientific">Bacteroides uniformis</name>
    <dbReference type="NCBI Taxonomy" id="820"/>
    <lineage>
        <taxon>Bacteria</taxon>
        <taxon>Pseudomonadati</taxon>
        <taxon>Bacteroidota</taxon>
        <taxon>Bacteroidia</taxon>
        <taxon>Bacteroidales</taxon>
        <taxon>Bacteroidaceae</taxon>
        <taxon>Bacteroides</taxon>
    </lineage>
</organism>
<evidence type="ECO:0000256" key="1">
    <source>
        <dbReference type="SAM" id="Phobius"/>
    </source>
</evidence>
<dbReference type="Proteomes" id="UP000438773">
    <property type="component" value="Unassembled WGS sequence"/>
</dbReference>
<dbReference type="EMBL" id="WCUP01000012">
    <property type="protein sequence ID" value="KAB4108059.1"/>
    <property type="molecule type" value="Genomic_DNA"/>
</dbReference>
<evidence type="ECO:0000313" key="4">
    <source>
        <dbReference type="EMBL" id="KAB4211053.1"/>
    </source>
</evidence>
<protein>
    <submittedName>
        <fullName evidence="2">DUF4907 domain-containing protein</fullName>
    </submittedName>
</protein>
<sequence>MIFGNFDHTNMMMTNIKIEKGILWVSLLLLLIIILLLHHSIITIEDEEEPKAELEIFQSKNGWGYQIVMRQKVLIYQPTIPAIDTIMPFPDEVSTRKVGLLVLKRFNAHRNFSVSKKEVIQRLPCHYNFIDK</sequence>
<gene>
    <name evidence="4" type="ORF">GAP55_14380</name>
    <name evidence="2" type="ORF">GAQ70_17030</name>
    <name evidence="3" type="ORF">GAQ75_18745</name>
</gene>
<reference evidence="5 6" key="1">
    <citation type="journal article" date="2019" name="Nat. Med.">
        <title>A library of human gut bacterial isolates paired with longitudinal multiomics data enables mechanistic microbiome research.</title>
        <authorList>
            <person name="Poyet M."/>
            <person name="Groussin M."/>
            <person name="Gibbons S.M."/>
            <person name="Avila-Pacheco J."/>
            <person name="Jiang X."/>
            <person name="Kearney S.M."/>
            <person name="Perrotta A.R."/>
            <person name="Berdy B."/>
            <person name="Zhao S."/>
            <person name="Lieberman T.D."/>
            <person name="Swanson P.K."/>
            <person name="Smith M."/>
            <person name="Roesemann S."/>
            <person name="Alexander J.E."/>
            <person name="Rich S.A."/>
            <person name="Livny J."/>
            <person name="Vlamakis H."/>
            <person name="Clish C."/>
            <person name="Bullock K."/>
            <person name="Deik A."/>
            <person name="Scott J."/>
            <person name="Pierce K.A."/>
            <person name="Xavier R.J."/>
            <person name="Alm E.J."/>
        </authorList>
    </citation>
    <scope>NUCLEOTIDE SEQUENCE [LARGE SCALE GENOMIC DNA]</scope>
    <source>
        <strain evidence="4 7">BIOML-A11</strain>
        <strain evidence="2 6">BIOML-A36</strain>
        <strain evidence="3 5">BIOML-A37</strain>
    </source>
</reference>
<evidence type="ECO:0000313" key="2">
    <source>
        <dbReference type="EMBL" id="KAB4108059.1"/>
    </source>
</evidence>
<dbReference type="AlphaFoldDB" id="A0A6I0J8U7"/>
<dbReference type="Pfam" id="PF16250">
    <property type="entry name" value="DUF4907"/>
    <property type="match status" value="1"/>
</dbReference>
<evidence type="ECO:0000313" key="3">
    <source>
        <dbReference type="EMBL" id="KAB4121727.1"/>
    </source>
</evidence>